<feature type="region of interest" description="Disordered" evidence="3">
    <location>
        <begin position="1"/>
        <end position="25"/>
    </location>
</feature>
<evidence type="ECO:0000256" key="3">
    <source>
        <dbReference type="SAM" id="MobiDB-lite"/>
    </source>
</evidence>
<evidence type="ECO:0000259" key="5">
    <source>
        <dbReference type="Pfam" id="PF23572"/>
    </source>
</evidence>
<dbReference type="InterPro" id="IPR055377">
    <property type="entry name" value="GH3_M"/>
</dbReference>
<dbReference type="Pfam" id="PF23571">
    <property type="entry name" value="GH3_M"/>
    <property type="match status" value="1"/>
</dbReference>
<evidence type="ECO:0000313" key="7">
    <source>
        <dbReference type="Proteomes" id="UP000636709"/>
    </source>
</evidence>
<feature type="domain" description="GH3 middle" evidence="4">
    <location>
        <begin position="368"/>
        <end position="446"/>
    </location>
</feature>
<evidence type="ECO:0000259" key="4">
    <source>
        <dbReference type="Pfam" id="PF23571"/>
    </source>
</evidence>
<sequence>MVEALSTIGAPPTAPRSSGLSSTDADNIRFIEEVTTNVDTEQERVLEEILSRHGEAEYLVKCCGGGLAGDTSRATFRAKVPMVTYEDLEPYIRRIADGDRSPILTGSGHPVTEIFTSSGTSGGERKMIPNVEDEVDRRYLLESLFATVLNQHVPGLDKGKALYFLYVSSEGKTPGGLPSRTVMTSYYKSHQFTNSPFPRNNTSPMAAILCLDTFQSSYAQMVCGLCQREHVMHIGAAFAVGVVRAIHFLQQNWEQLSSDIEAGKLNPTSVTDPSVREAVAHILQRPDPELAKFIRYECSKGDWAGIIPRIWPNAKFLGIIVTGSMAQYIPTLNYYSGGLPMASDIYGASEGDFGLNLDPLCDPLEVSYTMMPNMAYFEFLPLDPDRQEDGVEITAAQLVELGQLEAGHEYELVVTTYTGLNRYRVGDVLRVTGFHNAAPMVRFVRRGNVLLSVDGEKTDEAELHRAVERAASLLLRPHGVAVAEYTSRVCTKDVPGHYVIYCELEVNNGSGNAAAVVDGDVLERCCLEMEEGLSSVYRQKRVVDKSIAPLEIWIVRPGTFGELLDYAISRGTSLSQYKVPRCISESPPIIDLLDSCVMSNHFTSTLPMWAPDQRSNN</sequence>
<evidence type="ECO:0000313" key="6">
    <source>
        <dbReference type="EMBL" id="KAF8727968.1"/>
    </source>
</evidence>
<accession>A0A835F4B8</accession>
<keyword evidence="2" id="KW-0436">Ligase</keyword>
<comment type="caution">
    <text evidence="6">The sequence shown here is derived from an EMBL/GenBank/DDBJ whole genome shotgun (WGS) entry which is preliminary data.</text>
</comment>
<dbReference type="GO" id="GO:0005737">
    <property type="term" value="C:cytoplasm"/>
    <property type="evidence" value="ECO:0007669"/>
    <property type="project" value="TreeGrafter"/>
</dbReference>
<dbReference type="Pfam" id="PF03321">
    <property type="entry name" value="GH3"/>
    <property type="match status" value="1"/>
</dbReference>
<protein>
    <submittedName>
        <fullName evidence="6">Uncharacterized protein</fullName>
    </submittedName>
</protein>
<reference evidence="6" key="1">
    <citation type="submission" date="2020-07" db="EMBL/GenBank/DDBJ databases">
        <title>Genome sequence and genetic diversity analysis of an under-domesticated orphan crop, white fonio (Digitaria exilis).</title>
        <authorList>
            <person name="Bennetzen J.L."/>
            <person name="Chen S."/>
            <person name="Ma X."/>
            <person name="Wang X."/>
            <person name="Yssel A.E.J."/>
            <person name="Chaluvadi S.R."/>
            <person name="Johnson M."/>
            <person name="Gangashetty P."/>
            <person name="Hamidou F."/>
            <person name="Sanogo M.D."/>
            <person name="Zwaenepoel A."/>
            <person name="Wallace J."/>
            <person name="Van De Peer Y."/>
            <person name="Van Deynze A."/>
        </authorList>
    </citation>
    <scope>NUCLEOTIDE SEQUENCE</scope>
    <source>
        <tissue evidence="6">Leaves</tissue>
    </source>
</reference>
<dbReference type="OrthoDB" id="10004661at2759"/>
<feature type="domain" description="GH3 C-terminal" evidence="5">
    <location>
        <begin position="462"/>
        <end position="585"/>
    </location>
</feature>
<dbReference type="PANTHER" id="PTHR31901:SF60">
    <property type="match status" value="1"/>
</dbReference>
<evidence type="ECO:0000256" key="1">
    <source>
        <dbReference type="ARBA" id="ARBA00008068"/>
    </source>
</evidence>
<dbReference type="EMBL" id="JACEFO010001629">
    <property type="protein sequence ID" value="KAF8727968.1"/>
    <property type="molecule type" value="Genomic_DNA"/>
</dbReference>
<gene>
    <name evidence="6" type="ORF">HU200_018540</name>
</gene>
<dbReference type="AlphaFoldDB" id="A0A835F4B8"/>
<dbReference type="Pfam" id="PF23572">
    <property type="entry name" value="GH3_C"/>
    <property type="match status" value="1"/>
</dbReference>
<comment type="similarity">
    <text evidence="1">Belongs to the IAA-amido conjugating enzyme family.</text>
</comment>
<dbReference type="Proteomes" id="UP000636709">
    <property type="component" value="Unassembled WGS sequence"/>
</dbReference>
<feature type="compositionally biased region" description="Polar residues" evidence="3">
    <location>
        <begin position="15"/>
        <end position="25"/>
    </location>
</feature>
<dbReference type="PANTHER" id="PTHR31901">
    <property type="entry name" value="GH3 DOMAIN-CONTAINING PROTEIN"/>
    <property type="match status" value="1"/>
</dbReference>
<dbReference type="Gramene" id="Dexi9B01G0029080.1">
    <property type="protein sequence ID" value="Dexi9B01G0029080.1:cds"/>
    <property type="gene ID" value="Dexi9B01G0029080"/>
</dbReference>
<dbReference type="GO" id="GO:0016881">
    <property type="term" value="F:acid-amino acid ligase activity"/>
    <property type="evidence" value="ECO:0007669"/>
    <property type="project" value="TreeGrafter"/>
</dbReference>
<evidence type="ECO:0000256" key="2">
    <source>
        <dbReference type="ARBA" id="ARBA00022598"/>
    </source>
</evidence>
<keyword evidence="7" id="KW-1185">Reference proteome</keyword>
<dbReference type="InterPro" id="IPR004993">
    <property type="entry name" value="GH3"/>
</dbReference>
<dbReference type="InterPro" id="IPR055378">
    <property type="entry name" value="GH3_C"/>
</dbReference>
<proteinExistence type="inferred from homology"/>
<name>A0A835F4B8_9POAL</name>
<organism evidence="6 7">
    <name type="scientific">Digitaria exilis</name>
    <dbReference type="NCBI Taxonomy" id="1010633"/>
    <lineage>
        <taxon>Eukaryota</taxon>
        <taxon>Viridiplantae</taxon>
        <taxon>Streptophyta</taxon>
        <taxon>Embryophyta</taxon>
        <taxon>Tracheophyta</taxon>
        <taxon>Spermatophyta</taxon>
        <taxon>Magnoliopsida</taxon>
        <taxon>Liliopsida</taxon>
        <taxon>Poales</taxon>
        <taxon>Poaceae</taxon>
        <taxon>PACMAD clade</taxon>
        <taxon>Panicoideae</taxon>
        <taxon>Panicodae</taxon>
        <taxon>Paniceae</taxon>
        <taxon>Anthephorinae</taxon>
        <taxon>Digitaria</taxon>
    </lineage>
</organism>